<feature type="domain" description="HAMP" evidence="12">
    <location>
        <begin position="324"/>
        <end position="377"/>
    </location>
</feature>
<evidence type="ECO:0000313" key="14">
    <source>
        <dbReference type="Proteomes" id="UP000215145"/>
    </source>
</evidence>
<dbReference type="InterPro" id="IPR033479">
    <property type="entry name" value="dCache_1"/>
</dbReference>
<proteinExistence type="inferred from homology"/>
<dbReference type="CDD" id="cd12914">
    <property type="entry name" value="PDC1_DGC_like"/>
    <property type="match status" value="1"/>
</dbReference>
<feature type="transmembrane region" description="Helical" evidence="10">
    <location>
        <begin position="302"/>
        <end position="323"/>
    </location>
</feature>
<dbReference type="RefSeq" id="WP_089525628.1">
    <property type="nucleotide sequence ID" value="NZ_NMUQ01000002.1"/>
</dbReference>
<comment type="subcellular location">
    <subcellularLocation>
        <location evidence="1">Cell membrane</location>
        <topology evidence="1">Multi-pass membrane protein</topology>
    </subcellularLocation>
</comment>
<evidence type="ECO:0000259" key="12">
    <source>
        <dbReference type="PROSITE" id="PS50885"/>
    </source>
</evidence>
<dbReference type="CDD" id="cd11386">
    <property type="entry name" value="MCP_signal"/>
    <property type="match status" value="1"/>
</dbReference>
<feature type="domain" description="Methyl-accepting transducer" evidence="11">
    <location>
        <begin position="396"/>
        <end position="667"/>
    </location>
</feature>
<dbReference type="CDD" id="cd06225">
    <property type="entry name" value="HAMP"/>
    <property type="match status" value="1"/>
</dbReference>
<evidence type="ECO:0000313" key="13">
    <source>
        <dbReference type="EMBL" id="OXM14811.1"/>
    </source>
</evidence>
<evidence type="ECO:0000256" key="7">
    <source>
        <dbReference type="ARBA" id="ARBA00023224"/>
    </source>
</evidence>
<organism evidence="13 14">
    <name type="scientific">Paenibacillus herberti</name>
    <dbReference type="NCBI Taxonomy" id="1619309"/>
    <lineage>
        <taxon>Bacteria</taxon>
        <taxon>Bacillati</taxon>
        <taxon>Bacillota</taxon>
        <taxon>Bacilli</taxon>
        <taxon>Bacillales</taxon>
        <taxon>Paenibacillaceae</taxon>
        <taxon>Paenibacillus</taxon>
    </lineage>
</organism>
<dbReference type="SUPFAM" id="SSF103190">
    <property type="entry name" value="Sensory domain-like"/>
    <property type="match status" value="1"/>
</dbReference>
<dbReference type="OrthoDB" id="243053at2"/>
<dbReference type="PANTHER" id="PTHR32089">
    <property type="entry name" value="METHYL-ACCEPTING CHEMOTAXIS PROTEIN MCPB"/>
    <property type="match status" value="1"/>
</dbReference>
<dbReference type="InterPro" id="IPR029151">
    <property type="entry name" value="Sensor-like_sf"/>
</dbReference>
<dbReference type="PROSITE" id="PS50885">
    <property type="entry name" value="HAMP"/>
    <property type="match status" value="1"/>
</dbReference>
<dbReference type="SUPFAM" id="SSF58104">
    <property type="entry name" value="Methyl-accepting chemotaxis protein (MCP) signaling domain"/>
    <property type="match status" value="1"/>
</dbReference>
<comment type="caution">
    <text evidence="13">The sequence shown here is derived from an EMBL/GenBank/DDBJ whole genome shotgun (WGS) entry which is preliminary data.</text>
</comment>
<protein>
    <submittedName>
        <fullName evidence="13">Chemotaxis protein</fullName>
    </submittedName>
</protein>
<dbReference type="Gene3D" id="6.10.340.10">
    <property type="match status" value="1"/>
</dbReference>
<name>A0A229NYH1_9BACL</name>
<keyword evidence="3" id="KW-0145">Chemotaxis</keyword>
<comment type="similarity">
    <text evidence="8">Belongs to the methyl-accepting chemotaxis (MCP) protein family.</text>
</comment>
<evidence type="ECO:0000259" key="11">
    <source>
        <dbReference type="PROSITE" id="PS50111"/>
    </source>
</evidence>
<dbReference type="CDD" id="cd12912">
    <property type="entry name" value="PDC2_MCP_like"/>
    <property type="match status" value="1"/>
</dbReference>
<evidence type="ECO:0000256" key="6">
    <source>
        <dbReference type="ARBA" id="ARBA00023136"/>
    </source>
</evidence>
<accession>A0A229NYH1</accession>
<keyword evidence="14" id="KW-1185">Reference proteome</keyword>
<evidence type="ECO:0000256" key="3">
    <source>
        <dbReference type="ARBA" id="ARBA00022500"/>
    </source>
</evidence>
<dbReference type="GO" id="GO:0005886">
    <property type="term" value="C:plasma membrane"/>
    <property type="evidence" value="ECO:0007669"/>
    <property type="project" value="UniProtKB-SubCell"/>
</dbReference>
<keyword evidence="6 10" id="KW-0472">Membrane</keyword>
<dbReference type="AlphaFoldDB" id="A0A229NYH1"/>
<dbReference type="SMART" id="SM00304">
    <property type="entry name" value="HAMP"/>
    <property type="match status" value="1"/>
</dbReference>
<dbReference type="PROSITE" id="PS50111">
    <property type="entry name" value="CHEMOTAXIS_TRANSDUC_2"/>
    <property type="match status" value="1"/>
</dbReference>
<dbReference type="Pfam" id="PF00672">
    <property type="entry name" value="HAMP"/>
    <property type="match status" value="1"/>
</dbReference>
<dbReference type="InterPro" id="IPR004089">
    <property type="entry name" value="MCPsignal_dom"/>
</dbReference>
<evidence type="ECO:0000256" key="1">
    <source>
        <dbReference type="ARBA" id="ARBA00004651"/>
    </source>
</evidence>
<dbReference type="EMBL" id="NMUQ01000002">
    <property type="protein sequence ID" value="OXM14811.1"/>
    <property type="molecule type" value="Genomic_DNA"/>
</dbReference>
<evidence type="ECO:0000256" key="10">
    <source>
        <dbReference type="SAM" id="Phobius"/>
    </source>
</evidence>
<dbReference type="Pfam" id="PF02743">
    <property type="entry name" value="dCache_1"/>
    <property type="match status" value="1"/>
</dbReference>
<dbReference type="PANTHER" id="PTHR32089:SF112">
    <property type="entry name" value="LYSOZYME-LIKE PROTEIN-RELATED"/>
    <property type="match status" value="1"/>
</dbReference>
<dbReference type="Gene3D" id="1.10.287.950">
    <property type="entry name" value="Methyl-accepting chemotaxis protein"/>
    <property type="match status" value="1"/>
</dbReference>
<gene>
    <name evidence="13" type="ORF">CGZ75_18240</name>
</gene>
<evidence type="ECO:0000256" key="8">
    <source>
        <dbReference type="ARBA" id="ARBA00029447"/>
    </source>
</evidence>
<dbReference type="Pfam" id="PF00015">
    <property type="entry name" value="MCPsignal"/>
    <property type="match status" value="1"/>
</dbReference>
<keyword evidence="2" id="KW-1003">Cell membrane</keyword>
<sequence length="682" mass="73732">MKENVKSNEKVVSTVNLVGKVLKGKLKNRLITWFIVVSLIPLLLTSVFVYSTASSKLIEKQSDSYVSLVKSRAEMMDQYFKERMSEMKILATTTDIRAEDTAKKMTFIQSLKQNAPHYDGNTFIGMDGLVKADTFEKSVGIDLGMRPFFKNAMEGKETYTDVILAKTTGQRSIIVAVPVKQADGKVTGALTGLVNFEKFTSEIFKSLYIDNGVGYPIVIDSSGKIQLHKNKELIGKTAQEAKLPSGLVNILGQKKAEATSFDYSDAGEEYTVAYAPVPTTGYNIYMNIPEDSITAAVSSIKWSVFIIVVAVCLVVILLAYFIARQITRPIVAVAEAAERVSNGDLNQVELAVKSNDEVGKLTSAVNTMIRTLRQFIQQVNRTAENVAISAEELSANAEHTSKATEHIAMSIQEVADGSDQQVNNVEESVRSIHQVAQGVQQISNNAQSVANSALNASESAEMGNRKLQSVMLQMQSIQHTVNTINGTVKQLGQRSSAIDNIVQVISGIAAQTNLLALNAAIEAARAGEQGRGFAVVAGEVRKLSEQSAQSTQQIAKLLASIQSETAIAIDSIEAGTREVAIGMDVVNQAGAAFTEILDSVQQVATQIQEVTTYSLQMNSNTEHAVEQVNVITEIAGRSAEGTQNVSAATEEQLAAMEQVSASATSLAEMAEDLQSYLRQYKV</sequence>
<keyword evidence="5 10" id="KW-1133">Transmembrane helix</keyword>
<keyword evidence="4 10" id="KW-0812">Transmembrane</keyword>
<reference evidence="13 14" key="1">
    <citation type="submission" date="2017-07" db="EMBL/GenBank/DDBJ databases">
        <title>Paenibacillus herberti R33 genome sequencing and assembly.</title>
        <authorList>
            <person name="Su W."/>
        </authorList>
    </citation>
    <scope>NUCLEOTIDE SEQUENCE [LARGE SCALE GENOMIC DNA]</scope>
    <source>
        <strain evidence="13 14">R33</strain>
    </source>
</reference>
<evidence type="ECO:0000256" key="9">
    <source>
        <dbReference type="PROSITE-ProRule" id="PRU00284"/>
    </source>
</evidence>
<evidence type="ECO:0000256" key="5">
    <source>
        <dbReference type="ARBA" id="ARBA00022989"/>
    </source>
</evidence>
<dbReference type="GO" id="GO:0006935">
    <property type="term" value="P:chemotaxis"/>
    <property type="evidence" value="ECO:0007669"/>
    <property type="project" value="UniProtKB-KW"/>
</dbReference>
<dbReference type="InterPro" id="IPR003660">
    <property type="entry name" value="HAMP_dom"/>
</dbReference>
<feature type="transmembrane region" description="Helical" evidence="10">
    <location>
        <begin position="30"/>
        <end position="50"/>
    </location>
</feature>
<evidence type="ECO:0000256" key="2">
    <source>
        <dbReference type="ARBA" id="ARBA00022475"/>
    </source>
</evidence>
<keyword evidence="7 9" id="KW-0807">Transducer</keyword>
<dbReference type="GO" id="GO:0007165">
    <property type="term" value="P:signal transduction"/>
    <property type="evidence" value="ECO:0007669"/>
    <property type="project" value="UniProtKB-KW"/>
</dbReference>
<dbReference type="Gene3D" id="3.30.450.20">
    <property type="entry name" value="PAS domain"/>
    <property type="match status" value="1"/>
</dbReference>
<dbReference type="Proteomes" id="UP000215145">
    <property type="component" value="Unassembled WGS sequence"/>
</dbReference>
<evidence type="ECO:0000256" key="4">
    <source>
        <dbReference type="ARBA" id="ARBA00022692"/>
    </source>
</evidence>
<dbReference type="SMART" id="SM00283">
    <property type="entry name" value="MA"/>
    <property type="match status" value="1"/>
</dbReference>